<dbReference type="Gene3D" id="3.30.40.10">
    <property type="entry name" value="Zinc/RING finger domain, C3HC4 (zinc finger)"/>
    <property type="match status" value="1"/>
</dbReference>
<dbReference type="PANTHER" id="PTHR46093">
    <property type="entry name" value="ACYL-COA-BINDING DOMAIN-CONTAINING PROTEIN 5"/>
    <property type="match status" value="1"/>
</dbReference>
<dbReference type="STRING" id="1054147.F4PW96"/>
<dbReference type="KEGG" id="dfa:DFA_07383"/>
<proteinExistence type="predicted"/>
<dbReference type="OrthoDB" id="10251809at2759"/>
<organism evidence="5 6">
    <name type="scientific">Cavenderia fasciculata</name>
    <name type="common">Slime mold</name>
    <name type="synonym">Dictyostelium fasciculatum</name>
    <dbReference type="NCBI Taxonomy" id="261658"/>
    <lineage>
        <taxon>Eukaryota</taxon>
        <taxon>Amoebozoa</taxon>
        <taxon>Evosea</taxon>
        <taxon>Eumycetozoa</taxon>
        <taxon>Dictyostelia</taxon>
        <taxon>Acytosteliales</taxon>
        <taxon>Cavenderiaceae</taxon>
        <taxon>Cavenderia</taxon>
    </lineage>
</organism>
<reference evidence="6" key="1">
    <citation type="journal article" date="2011" name="Genome Res.">
        <title>Phylogeny-wide analysis of social amoeba genomes highlights ancient origins for complex intercellular communication.</title>
        <authorList>
            <person name="Heidel A.J."/>
            <person name="Lawal H.M."/>
            <person name="Felder M."/>
            <person name="Schilde C."/>
            <person name="Helps N.R."/>
            <person name="Tunggal B."/>
            <person name="Rivero F."/>
            <person name="John U."/>
            <person name="Schleicher M."/>
            <person name="Eichinger L."/>
            <person name="Platzer M."/>
            <person name="Noegel A.A."/>
            <person name="Schaap P."/>
            <person name="Gloeckner G."/>
        </authorList>
    </citation>
    <scope>NUCLEOTIDE SEQUENCE [LARGE SCALE GENOMIC DNA]</scope>
    <source>
        <strain evidence="6">SH3</strain>
    </source>
</reference>
<dbReference type="RefSeq" id="XP_004367243.1">
    <property type="nucleotide sequence ID" value="XM_004367186.1"/>
</dbReference>
<dbReference type="OMA" id="QNDTIRW"/>
<dbReference type="AlphaFoldDB" id="F4PW96"/>
<dbReference type="PANTHER" id="PTHR46093:SF18">
    <property type="entry name" value="FIBRONECTIN TYPE-III DOMAIN-CONTAINING PROTEIN"/>
    <property type="match status" value="1"/>
</dbReference>
<dbReference type="Proteomes" id="UP000007797">
    <property type="component" value="Unassembled WGS sequence"/>
</dbReference>
<dbReference type="InterPro" id="IPR011043">
    <property type="entry name" value="Gal_Oxase/kelch_b-propeller"/>
</dbReference>
<keyword evidence="1" id="KW-0880">Kelch repeat</keyword>
<protein>
    <submittedName>
        <fullName evidence="5">RING zinc finger-containing protein</fullName>
    </submittedName>
</protein>
<name>F4PW96_CACFS</name>
<dbReference type="InterPro" id="IPR015915">
    <property type="entry name" value="Kelch-typ_b-propeller"/>
</dbReference>
<keyword evidence="2" id="KW-0677">Repeat</keyword>
<feature type="region of interest" description="Disordered" evidence="4">
    <location>
        <begin position="358"/>
        <end position="443"/>
    </location>
</feature>
<keyword evidence="6" id="KW-1185">Reference proteome</keyword>
<evidence type="ECO:0000256" key="3">
    <source>
        <dbReference type="SAM" id="Coils"/>
    </source>
</evidence>
<sequence length="734" mass="81547">MDEQRISQSVIRANRISFASGIKSGGGQFTVEARWGHASVSLGKKVYVFGGQGESLMSTFCVYDCTNSIWSEVHTLGKGPSARHGHTATLVEDGETPKIMIFGGKNNKKSLNDLFCLSLPTMSWSTFHFDKVQPDSRAAHTCTFVPAIPGKTASNRMILFAGFHSHKYLNSLYSLEFPRLQNDTIRWIKPTTRGSTPSVRSGHSMSLISKESGILVLFGGFDGKRSLNDVHTLNCSSSDVLEWNKVQTSGISPVARHGHTAVVVNSRYLVIHGGCSETTFLNDVHILDLTTWNWTQPHVAGIPLFPRLFHSANLMDSGEMVVFGGCSSGRLYSDMCELDLKFLFPIGHFNQSLSSSSSSLSSSSQSNVNNLNLPSPQQLHIQSNNNNNVNNNHNNNNNNNNNNNINNITSTTTTTNTNNYNNNISSPSSPLSTSSSSSSENGVFSTISTTSTISTPPPILPNLHNSIELESQLSHARSLLVSEQRQKTILSNELQMTKQAQTSAIQSIIEEQTRYEELEKALSKLELSYKKEQTEKVKSKDMITKLSLSLKEKDLQIQNLQQQAVTVNQVKIHTNNIMQQLSSNGADDQHTSASRVKELERQIEQMKKDNQSLVTTVKESQQKGRDLEELNSHLRLRFGLSNQTIKIDHLLGQGLTSLSDSDLDKIEHYHQEQLKRTTKIRAQQEAIRLQKESSMCIVCAERPVSIILLPCAHRCLFESPFNDKSHGLTKFRTI</sequence>
<dbReference type="EMBL" id="GL883013">
    <property type="protein sequence ID" value="EGG20260.1"/>
    <property type="molecule type" value="Genomic_DNA"/>
</dbReference>
<accession>F4PW96</accession>
<evidence type="ECO:0000256" key="4">
    <source>
        <dbReference type="SAM" id="MobiDB-lite"/>
    </source>
</evidence>
<dbReference type="Pfam" id="PF24681">
    <property type="entry name" value="Kelch_KLHDC2_KLHL20_DRC7"/>
    <property type="match status" value="2"/>
</dbReference>
<evidence type="ECO:0000313" key="5">
    <source>
        <dbReference type="EMBL" id="EGG20260.1"/>
    </source>
</evidence>
<dbReference type="SUPFAM" id="SSF117281">
    <property type="entry name" value="Kelch motif"/>
    <property type="match status" value="1"/>
</dbReference>
<gene>
    <name evidence="5" type="ORF">DFA_07383</name>
</gene>
<keyword evidence="3" id="KW-0175">Coiled coil</keyword>
<evidence type="ECO:0000313" key="6">
    <source>
        <dbReference type="Proteomes" id="UP000007797"/>
    </source>
</evidence>
<feature type="coiled-coil region" evidence="3">
    <location>
        <begin position="508"/>
        <end position="623"/>
    </location>
</feature>
<dbReference type="SUPFAM" id="SSF50965">
    <property type="entry name" value="Galactose oxidase, central domain"/>
    <property type="match status" value="1"/>
</dbReference>
<dbReference type="GeneID" id="14872094"/>
<evidence type="ECO:0000256" key="1">
    <source>
        <dbReference type="ARBA" id="ARBA00022441"/>
    </source>
</evidence>
<dbReference type="Gene3D" id="2.120.10.80">
    <property type="entry name" value="Kelch-type beta propeller"/>
    <property type="match status" value="2"/>
</dbReference>
<dbReference type="InterPro" id="IPR013083">
    <property type="entry name" value="Znf_RING/FYVE/PHD"/>
</dbReference>
<evidence type="ECO:0000256" key="2">
    <source>
        <dbReference type="ARBA" id="ARBA00022737"/>
    </source>
</evidence>